<dbReference type="Gene3D" id="6.10.250.3020">
    <property type="match status" value="1"/>
</dbReference>
<keyword evidence="6" id="KW-0597">Phosphoprotein</keyword>
<keyword evidence="11" id="KW-0067">ATP-binding</keyword>
<dbReference type="SMART" id="SM00387">
    <property type="entry name" value="HATPase_c"/>
    <property type="match status" value="1"/>
</dbReference>
<dbReference type="Pfam" id="PF02743">
    <property type="entry name" value="dCache_1"/>
    <property type="match status" value="1"/>
</dbReference>
<dbReference type="Proteomes" id="UP000295247">
    <property type="component" value="Unassembled WGS sequence"/>
</dbReference>
<dbReference type="Gene3D" id="1.10.287.130">
    <property type="match status" value="1"/>
</dbReference>
<dbReference type="SMART" id="SM00388">
    <property type="entry name" value="HisKA"/>
    <property type="match status" value="1"/>
</dbReference>
<evidence type="ECO:0000256" key="8">
    <source>
        <dbReference type="ARBA" id="ARBA00022692"/>
    </source>
</evidence>
<dbReference type="PIRSF" id="PIRSF036431">
    <property type="entry name" value="STHK_DctB"/>
    <property type="match status" value="1"/>
</dbReference>
<dbReference type="AlphaFoldDB" id="A0A4R4A609"/>
<comment type="catalytic activity">
    <reaction evidence="1">
        <text>ATP + protein L-histidine = ADP + protein N-phospho-L-histidine.</text>
        <dbReference type="EC" id="2.7.13.3"/>
    </reaction>
</comment>
<dbReference type="InterPro" id="IPR003594">
    <property type="entry name" value="HATPase_dom"/>
</dbReference>
<dbReference type="FunFam" id="1.10.287.130:FF:000049">
    <property type="entry name" value="C4-dicarboxylate transport sensor protein DctB"/>
    <property type="match status" value="1"/>
</dbReference>
<evidence type="ECO:0000256" key="7">
    <source>
        <dbReference type="ARBA" id="ARBA00022679"/>
    </source>
</evidence>
<protein>
    <recommendedName>
        <fullName evidence="15">C4-dicarboxylate transport sensor protein DctB</fullName>
        <ecNumber evidence="3">2.7.13.3</ecNumber>
    </recommendedName>
</protein>
<evidence type="ECO:0000256" key="2">
    <source>
        <dbReference type="ARBA" id="ARBA00004429"/>
    </source>
</evidence>
<dbReference type="PANTHER" id="PTHR43065:SF46">
    <property type="entry name" value="C4-DICARBOXYLATE TRANSPORT SENSOR PROTEIN DCTB"/>
    <property type="match status" value="1"/>
</dbReference>
<keyword evidence="12 16" id="KW-1133">Transmembrane helix</keyword>
<evidence type="ECO:0000313" key="19">
    <source>
        <dbReference type="Proteomes" id="UP000295247"/>
    </source>
</evidence>
<dbReference type="GO" id="GO:0000155">
    <property type="term" value="F:phosphorelay sensor kinase activity"/>
    <property type="evidence" value="ECO:0007669"/>
    <property type="project" value="InterPro"/>
</dbReference>
<dbReference type="InterPro" id="IPR036890">
    <property type="entry name" value="HATPase_C_sf"/>
</dbReference>
<keyword evidence="5" id="KW-0997">Cell inner membrane</keyword>
<dbReference type="SUPFAM" id="SSF55874">
    <property type="entry name" value="ATPase domain of HSP90 chaperone/DNA topoisomerase II/histidine kinase"/>
    <property type="match status" value="1"/>
</dbReference>
<dbReference type="SUPFAM" id="SSF103190">
    <property type="entry name" value="Sensory domain-like"/>
    <property type="match status" value="1"/>
</dbReference>
<dbReference type="InterPro" id="IPR004358">
    <property type="entry name" value="Sig_transdc_His_kin-like_C"/>
</dbReference>
<evidence type="ECO:0000256" key="10">
    <source>
        <dbReference type="ARBA" id="ARBA00022777"/>
    </source>
</evidence>
<dbReference type="InterPro" id="IPR017055">
    <property type="entry name" value="Sig_transdc_His_kinase_DctB"/>
</dbReference>
<dbReference type="Pfam" id="PF02518">
    <property type="entry name" value="HATPase_c"/>
    <property type="match status" value="1"/>
</dbReference>
<dbReference type="PRINTS" id="PR00344">
    <property type="entry name" value="BCTRLSENSOR"/>
</dbReference>
<evidence type="ECO:0000256" key="3">
    <source>
        <dbReference type="ARBA" id="ARBA00012438"/>
    </source>
</evidence>
<evidence type="ECO:0000313" key="18">
    <source>
        <dbReference type="EMBL" id="TCW34178.1"/>
    </source>
</evidence>
<keyword evidence="14 16" id="KW-0472">Membrane</keyword>
<dbReference type="EMBL" id="SMDC01000012">
    <property type="protein sequence ID" value="TCW34178.1"/>
    <property type="molecule type" value="Genomic_DNA"/>
</dbReference>
<evidence type="ECO:0000256" key="15">
    <source>
        <dbReference type="ARBA" id="ARBA00073143"/>
    </source>
</evidence>
<evidence type="ECO:0000256" key="11">
    <source>
        <dbReference type="ARBA" id="ARBA00022840"/>
    </source>
</evidence>
<dbReference type="InterPro" id="IPR003661">
    <property type="entry name" value="HisK_dim/P_dom"/>
</dbReference>
<dbReference type="InterPro" id="IPR029151">
    <property type="entry name" value="Sensor-like_sf"/>
</dbReference>
<evidence type="ECO:0000259" key="17">
    <source>
        <dbReference type="PROSITE" id="PS50109"/>
    </source>
</evidence>
<organism evidence="18 19">
    <name type="scientific">Marichromatium gracile</name>
    <name type="common">Chromatium gracile</name>
    <dbReference type="NCBI Taxonomy" id="1048"/>
    <lineage>
        <taxon>Bacteria</taxon>
        <taxon>Pseudomonadati</taxon>
        <taxon>Pseudomonadota</taxon>
        <taxon>Gammaproteobacteria</taxon>
        <taxon>Chromatiales</taxon>
        <taxon>Chromatiaceae</taxon>
        <taxon>Marichromatium</taxon>
    </lineage>
</organism>
<keyword evidence="4" id="KW-1003">Cell membrane</keyword>
<evidence type="ECO:0000256" key="14">
    <source>
        <dbReference type="ARBA" id="ARBA00023136"/>
    </source>
</evidence>
<keyword evidence="8 16" id="KW-0812">Transmembrane</keyword>
<dbReference type="Gene3D" id="3.30.450.20">
    <property type="entry name" value="PAS domain"/>
    <property type="match status" value="2"/>
</dbReference>
<dbReference type="InterPro" id="IPR033479">
    <property type="entry name" value="dCache_1"/>
</dbReference>
<sequence length="622" mass="68859">MIVEQPPSPRPHPARHLPWLALFALVCAGLWGLARWAYHDGVERLAEQARTDLDLYVVHLQGLLAKYEPLPELLATNPRLTEFLRTPGGRESIVALNRYLETVNRISDATDTYLMDAAGLTIAASNWNAERPFVGRDFSFRPYFHDAMDGELGRYFALGTTSKRRGYYFAYPVRENHEILGAVVVKIDVTEAERRWAKSGHVFLVTDPDGVIFISTEPAQRFRTLHPLAPEVRRRIRASNRYLDASLEPLELAVRDTTADGTLVRLGPPASWPEPPPYLLQSRAMQNAGWQVHVLSNTSTVMRDSLKLTALAGALLAVTALGVALLLQRQRSRRAHAALTERARATLERINLELEARVATRTEELTRTNRRLRAEIDERLRAEQALRETQQALIQSAKLATLGQMSASINHELNQPLAAIRTYADNGRLLLAKERHQEVAANLGQILALTERMAKIGSQFKLFARKTSGELTPLPLAAVIEGATRIITPMLARCHGELIARIPDHLQVRANDVLLQQVIVNLLGNACQAIAEAEQRRIEIDARREGDTVVTWVRDTGPGIPESDLAVIFEPFFTTKAAGDGLGLGLAISSRITTEMGGALVAKPARAGACFELRLPAAESPE</sequence>
<feature type="transmembrane region" description="Helical" evidence="16">
    <location>
        <begin position="308"/>
        <end position="327"/>
    </location>
</feature>
<comment type="caution">
    <text evidence="18">The sequence shown here is derived from an EMBL/GenBank/DDBJ whole genome shotgun (WGS) entry which is preliminary data.</text>
</comment>
<dbReference type="EC" id="2.7.13.3" evidence="3"/>
<keyword evidence="9" id="KW-0547">Nucleotide-binding</keyword>
<dbReference type="Pfam" id="PF00512">
    <property type="entry name" value="HisKA"/>
    <property type="match status" value="1"/>
</dbReference>
<feature type="domain" description="Histidine kinase" evidence="17">
    <location>
        <begin position="408"/>
        <end position="619"/>
    </location>
</feature>
<dbReference type="Gene3D" id="3.30.565.10">
    <property type="entry name" value="Histidine kinase-like ATPase, C-terminal domain"/>
    <property type="match status" value="1"/>
</dbReference>
<keyword evidence="13" id="KW-0902">Two-component regulatory system</keyword>
<dbReference type="InterPro" id="IPR005467">
    <property type="entry name" value="His_kinase_dom"/>
</dbReference>
<evidence type="ECO:0000256" key="9">
    <source>
        <dbReference type="ARBA" id="ARBA00022741"/>
    </source>
</evidence>
<dbReference type="PROSITE" id="PS50109">
    <property type="entry name" value="HIS_KIN"/>
    <property type="match status" value="1"/>
</dbReference>
<dbReference type="RefSeq" id="WP_132230469.1">
    <property type="nucleotide sequence ID" value="NZ_NRRH01000008.1"/>
</dbReference>
<evidence type="ECO:0000256" key="16">
    <source>
        <dbReference type="SAM" id="Phobius"/>
    </source>
</evidence>
<name>A0A4R4A609_MARGR</name>
<gene>
    <name evidence="18" type="ORF">EDC29_11230</name>
</gene>
<dbReference type="GO" id="GO:0005886">
    <property type="term" value="C:plasma membrane"/>
    <property type="evidence" value="ECO:0007669"/>
    <property type="project" value="UniProtKB-SubCell"/>
</dbReference>
<dbReference type="SUPFAM" id="SSF47384">
    <property type="entry name" value="Homodimeric domain of signal transducing histidine kinase"/>
    <property type="match status" value="1"/>
</dbReference>
<dbReference type="GO" id="GO:0005524">
    <property type="term" value="F:ATP binding"/>
    <property type="evidence" value="ECO:0007669"/>
    <property type="project" value="UniProtKB-KW"/>
</dbReference>
<dbReference type="PANTHER" id="PTHR43065">
    <property type="entry name" value="SENSOR HISTIDINE KINASE"/>
    <property type="match status" value="1"/>
</dbReference>
<evidence type="ECO:0000256" key="1">
    <source>
        <dbReference type="ARBA" id="ARBA00000085"/>
    </source>
</evidence>
<evidence type="ECO:0000256" key="13">
    <source>
        <dbReference type="ARBA" id="ARBA00023012"/>
    </source>
</evidence>
<proteinExistence type="predicted"/>
<comment type="subcellular location">
    <subcellularLocation>
        <location evidence="2">Cell inner membrane</location>
        <topology evidence="2">Multi-pass membrane protein</topology>
    </subcellularLocation>
</comment>
<keyword evidence="10 18" id="KW-0418">Kinase</keyword>
<dbReference type="FunFam" id="3.30.450.20:FF:000127">
    <property type="entry name" value="C4-dicarboxylate transport sensor protein"/>
    <property type="match status" value="1"/>
</dbReference>
<evidence type="ECO:0000256" key="12">
    <source>
        <dbReference type="ARBA" id="ARBA00022989"/>
    </source>
</evidence>
<reference evidence="18 19" key="1">
    <citation type="submission" date="2019-03" db="EMBL/GenBank/DDBJ databases">
        <title>Genomic Encyclopedia of Type Strains, Phase IV (KMG-IV): sequencing the most valuable type-strain genomes for metagenomic binning, comparative biology and taxonomic classification.</title>
        <authorList>
            <person name="Goeker M."/>
        </authorList>
    </citation>
    <scope>NUCLEOTIDE SEQUENCE [LARGE SCALE GENOMIC DNA]</scope>
    <source>
        <strain evidence="18 19">DSM 203</strain>
    </source>
</reference>
<dbReference type="InterPro" id="IPR036097">
    <property type="entry name" value="HisK_dim/P_sf"/>
</dbReference>
<evidence type="ECO:0000256" key="4">
    <source>
        <dbReference type="ARBA" id="ARBA00022475"/>
    </source>
</evidence>
<dbReference type="CDD" id="cd00082">
    <property type="entry name" value="HisKA"/>
    <property type="match status" value="1"/>
</dbReference>
<accession>A0A4R4A609</accession>
<evidence type="ECO:0000256" key="6">
    <source>
        <dbReference type="ARBA" id="ARBA00022553"/>
    </source>
</evidence>
<feature type="transmembrane region" description="Helical" evidence="16">
    <location>
        <begin position="17"/>
        <end position="38"/>
    </location>
</feature>
<evidence type="ECO:0000256" key="5">
    <source>
        <dbReference type="ARBA" id="ARBA00022519"/>
    </source>
</evidence>
<keyword evidence="7" id="KW-0808">Transferase</keyword>